<comment type="caution">
    <text evidence="4">The sequence shown here is derived from an EMBL/GenBank/DDBJ whole genome shotgun (WGS) entry which is preliminary data.</text>
</comment>
<dbReference type="PANTHER" id="PTHR43228:SF1">
    <property type="entry name" value="TWO-COMPONENT RESPONSE REGULATOR ARR22"/>
    <property type="match status" value="1"/>
</dbReference>
<feature type="repeat" description="TPR" evidence="2">
    <location>
        <begin position="241"/>
        <end position="274"/>
    </location>
</feature>
<evidence type="ECO:0000313" key="4">
    <source>
        <dbReference type="EMBL" id="MBB6543420.1"/>
    </source>
</evidence>
<dbReference type="PANTHER" id="PTHR43228">
    <property type="entry name" value="TWO-COMPONENT RESPONSE REGULATOR"/>
    <property type="match status" value="1"/>
</dbReference>
<comment type="caution">
    <text evidence="1">Lacks conserved residue(s) required for the propagation of feature annotation.</text>
</comment>
<dbReference type="GO" id="GO:0000160">
    <property type="term" value="P:phosphorelay signal transduction system"/>
    <property type="evidence" value="ECO:0007669"/>
    <property type="project" value="InterPro"/>
</dbReference>
<name>A0A7X0TTT5_9GAMM</name>
<dbReference type="PROSITE" id="PS50110">
    <property type="entry name" value="RESPONSE_REGULATORY"/>
    <property type="match status" value="1"/>
</dbReference>
<dbReference type="PROSITE" id="PS50005">
    <property type="entry name" value="TPR"/>
    <property type="match status" value="1"/>
</dbReference>
<dbReference type="SUPFAM" id="SSF48452">
    <property type="entry name" value="TPR-like"/>
    <property type="match status" value="1"/>
</dbReference>
<organism evidence="4 5">
    <name type="scientific">Thalassotalea piscium</name>
    <dbReference type="NCBI Taxonomy" id="1230533"/>
    <lineage>
        <taxon>Bacteria</taxon>
        <taxon>Pseudomonadati</taxon>
        <taxon>Pseudomonadota</taxon>
        <taxon>Gammaproteobacteria</taxon>
        <taxon>Alteromonadales</taxon>
        <taxon>Colwelliaceae</taxon>
        <taxon>Thalassotalea</taxon>
    </lineage>
</organism>
<dbReference type="SUPFAM" id="SSF52172">
    <property type="entry name" value="CheY-like"/>
    <property type="match status" value="1"/>
</dbReference>
<dbReference type="InterPro" id="IPR019734">
    <property type="entry name" value="TPR_rpt"/>
</dbReference>
<dbReference type="AlphaFoldDB" id="A0A7X0TTT5"/>
<dbReference type="InterPro" id="IPR001789">
    <property type="entry name" value="Sig_transdc_resp-reg_receiver"/>
</dbReference>
<dbReference type="Proteomes" id="UP000537141">
    <property type="component" value="Unassembled WGS sequence"/>
</dbReference>
<sequence>MDVDIKNRLMNFEQLRVLVIDDNLLIHDVLKKSLYELGIRMVSCAQSAYYGVRLCNEKKFDIVICSFNVNSDRDGFHLLEELKVKGFVTRTTVLIFLSTETDKSLVNAIIELDPDDFWAKPLVPKLVQDRLVHTLKVKQQLFNIYYTLDQREYSKAIYFADRCLADQSLIKYKAHILRMKGEALLKLLEYSEAEIFYKGVLKEFRYGWVYIGYVQSLLKQGRIDEIKALITTLIEKPETCFATHDLLAQYYIEHENYQAAYEEIKKATALSPRNIDRNRKSWDLARLNHDHQGQYLATQNIAKQAKNSIHDSPELMLNVIRSAIDLVCTVSDENAEKLLTQAEKYIKRLEVDYGREHDLTQQLVVIQARLWNAKKMTDKAQRLIDSQISLRPSVSIEDNLDKVKVFHELGMREEAALLLQAIKNQILGDSLTSQVINRYIEQETQERSDIHYTPKHLHEMAEEHVKKGRYLPALEAIIQAQHLAPTSIKFASSLMNIMITMKEKNELDDAYLEYAVKAITTFEAANLGEATQAVVNKLIERWKALTEKDQVKSEDEQ</sequence>
<keyword evidence="5" id="KW-1185">Reference proteome</keyword>
<accession>A0A7X0TTT5</accession>
<evidence type="ECO:0000256" key="2">
    <source>
        <dbReference type="PROSITE-ProRule" id="PRU00339"/>
    </source>
</evidence>
<dbReference type="Pfam" id="PF00072">
    <property type="entry name" value="Response_reg"/>
    <property type="match status" value="1"/>
</dbReference>
<dbReference type="SMART" id="SM00028">
    <property type="entry name" value="TPR"/>
    <property type="match status" value="3"/>
</dbReference>
<reference evidence="4 5" key="1">
    <citation type="submission" date="2020-08" db="EMBL/GenBank/DDBJ databases">
        <title>Genomic Encyclopedia of Type Strains, Phase IV (KMG-IV): sequencing the most valuable type-strain genomes for metagenomic binning, comparative biology and taxonomic classification.</title>
        <authorList>
            <person name="Goeker M."/>
        </authorList>
    </citation>
    <scope>NUCLEOTIDE SEQUENCE [LARGE SCALE GENOMIC DNA]</scope>
    <source>
        <strain evidence="4 5">DSM 26287</strain>
    </source>
</reference>
<dbReference type="InterPro" id="IPR011990">
    <property type="entry name" value="TPR-like_helical_dom_sf"/>
</dbReference>
<protein>
    <submittedName>
        <fullName evidence="4">CheY-like chemotaxis protein</fullName>
    </submittedName>
</protein>
<dbReference type="RefSeq" id="WP_184424211.1">
    <property type="nucleotide sequence ID" value="NZ_AP027362.1"/>
</dbReference>
<gene>
    <name evidence="4" type="ORF">HNQ55_001941</name>
</gene>
<dbReference type="Gene3D" id="1.25.40.10">
    <property type="entry name" value="Tetratricopeptide repeat domain"/>
    <property type="match status" value="1"/>
</dbReference>
<keyword evidence="2" id="KW-0802">TPR repeat</keyword>
<feature type="domain" description="Response regulatory" evidence="3">
    <location>
        <begin position="16"/>
        <end position="135"/>
    </location>
</feature>
<dbReference type="InterPro" id="IPR011006">
    <property type="entry name" value="CheY-like_superfamily"/>
</dbReference>
<proteinExistence type="predicted"/>
<dbReference type="SMART" id="SM00448">
    <property type="entry name" value="REC"/>
    <property type="match status" value="1"/>
</dbReference>
<dbReference type="InterPro" id="IPR052048">
    <property type="entry name" value="ST_Response_Regulator"/>
</dbReference>
<evidence type="ECO:0000313" key="5">
    <source>
        <dbReference type="Proteomes" id="UP000537141"/>
    </source>
</evidence>
<evidence type="ECO:0000256" key="1">
    <source>
        <dbReference type="PROSITE-ProRule" id="PRU00169"/>
    </source>
</evidence>
<evidence type="ECO:0000259" key="3">
    <source>
        <dbReference type="PROSITE" id="PS50110"/>
    </source>
</evidence>
<dbReference type="Gene3D" id="3.40.50.2300">
    <property type="match status" value="1"/>
</dbReference>
<dbReference type="EMBL" id="JACHHU010000014">
    <property type="protein sequence ID" value="MBB6543420.1"/>
    <property type="molecule type" value="Genomic_DNA"/>
</dbReference>